<name>A0A811U405_CERCA</name>
<evidence type="ECO:0000313" key="1">
    <source>
        <dbReference type="EMBL" id="CAD6991995.1"/>
    </source>
</evidence>
<dbReference type="Proteomes" id="UP000606786">
    <property type="component" value="Unassembled WGS sequence"/>
</dbReference>
<sequence>NLAAFDTPKNLAAANNSLNSKRTLNAQLTKCTYNGSVAAPEVHGSGGKFYHYSTNSWLNCSTIGHSGGGGGGRTVT</sequence>
<gene>
    <name evidence="1" type="ORF">CCAP1982_LOCUS881</name>
</gene>
<evidence type="ECO:0000313" key="2">
    <source>
        <dbReference type="Proteomes" id="UP000606786"/>
    </source>
</evidence>
<protein>
    <submittedName>
        <fullName evidence="1">(Mediterranean fruit fly) hypothetical protein</fullName>
    </submittedName>
</protein>
<keyword evidence="2" id="KW-1185">Reference proteome</keyword>
<organism evidence="1 2">
    <name type="scientific">Ceratitis capitata</name>
    <name type="common">Mediterranean fruit fly</name>
    <name type="synonym">Tephritis capitata</name>
    <dbReference type="NCBI Taxonomy" id="7213"/>
    <lineage>
        <taxon>Eukaryota</taxon>
        <taxon>Metazoa</taxon>
        <taxon>Ecdysozoa</taxon>
        <taxon>Arthropoda</taxon>
        <taxon>Hexapoda</taxon>
        <taxon>Insecta</taxon>
        <taxon>Pterygota</taxon>
        <taxon>Neoptera</taxon>
        <taxon>Endopterygota</taxon>
        <taxon>Diptera</taxon>
        <taxon>Brachycera</taxon>
        <taxon>Muscomorpha</taxon>
        <taxon>Tephritoidea</taxon>
        <taxon>Tephritidae</taxon>
        <taxon>Ceratitis</taxon>
        <taxon>Ceratitis</taxon>
    </lineage>
</organism>
<comment type="caution">
    <text evidence="1">The sequence shown here is derived from an EMBL/GenBank/DDBJ whole genome shotgun (WGS) entry which is preliminary data.</text>
</comment>
<accession>A0A811U405</accession>
<dbReference type="AlphaFoldDB" id="A0A811U405"/>
<dbReference type="EMBL" id="CAJHJT010000001">
    <property type="protein sequence ID" value="CAD6991995.1"/>
    <property type="molecule type" value="Genomic_DNA"/>
</dbReference>
<reference evidence="1" key="1">
    <citation type="submission" date="2020-11" db="EMBL/GenBank/DDBJ databases">
        <authorList>
            <person name="Whitehead M."/>
        </authorList>
    </citation>
    <scope>NUCLEOTIDE SEQUENCE</scope>
    <source>
        <strain evidence="1">EGII</strain>
    </source>
</reference>
<proteinExistence type="predicted"/>
<feature type="non-terminal residue" evidence="1">
    <location>
        <position position="76"/>
    </location>
</feature>